<dbReference type="EMBL" id="CP006704">
    <property type="protein sequence ID" value="AIJ49142.1"/>
    <property type="molecule type" value="Genomic_DNA"/>
</dbReference>
<reference evidence="6 7" key="1">
    <citation type="journal article" date="2014" name="Genome Announc.">
        <title>Complete Genome Sequence of Polychlorinated Biphenyl Degrader Comamonas testosteroni TK102 (NBRC 109938).</title>
        <authorList>
            <person name="Fukuda K."/>
            <person name="Hosoyama A."/>
            <person name="Tsuchikane K."/>
            <person name="Ohji S."/>
            <person name="Yamazoe A."/>
            <person name="Fujita N."/>
            <person name="Shintani M."/>
            <person name="Kimbara K."/>
        </authorList>
    </citation>
    <scope>NUCLEOTIDE SEQUENCE [LARGE SCALE GENOMIC DNA]</scope>
    <source>
        <strain evidence="6">TK102</strain>
    </source>
</reference>
<dbReference type="InterPro" id="IPR008258">
    <property type="entry name" value="Transglycosylase_SLT_dom_1"/>
</dbReference>
<protein>
    <submittedName>
        <fullName evidence="6">Lytic transglycosylase</fullName>
    </submittedName>
</protein>
<feature type="signal peptide" evidence="4">
    <location>
        <begin position="1"/>
        <end position="25"/>
    </location>
</feature>
<dbReference type="AlphaFoldDB" id="A0A076Q0E4"/>
<dbReference type="Gene3D" id="1.25.20.10">
    <property type="entry name" value="Bacterial muramidases"/>
    <property type="match status" value="1"/>
</dbReference>
<accession>A0A076Q0E4</accession>
<evidence type="ECO:0000256" key="4">
    <source>
        <dbReference type="SAM" id="SignalP"/>
    </source>
</evidence>
<dbReference type="SUPFAM" id="SSF53955">
    <property type="entry name" value="Lysozyme-like"/>
    <property type="match status" value="1"/>
</dbReference>
<name>A0A076Q0E4_COMTE</name>
<keyword evidence="2 4" id="KW-0732">Signal</keyword>
<dbReference type="PANTHER" id="PTHR37423">
    <property type="entry name" value="SOLUBLE LYTIC MUREIN TRANSGLYCOSYLASE-RELATED"/>
    <property type="match status" value="1"/>
</dbReference>
<evidence type="ECO:0000259" key="5">
    <source>
        <dbReference type="Pfam" id="PF01464"/>
    </source>
</evidence>
<dbReference type="KEGG" id="ctes:O987_25365"/>
<feature type="domain" description="Transglycosylase SLT" evidence="5">
    <location>
        <begin position="490"/>
        <end position="594"/>
    </location>
</feature>
<organism evidence="6 7">
    <name type="scientific">Comamonas testosteroni TK102</name>
    <dbReference type="NCBI Taxonomy" id="1392005"/>
    <lineage>
        <taxon>Bacteria</taxon>
        <taxon>Pseudomonadati</taxon>
        <taxon>Pseudomonadota</taxon>
        <taxon>Betaproteobacteria</taxon>
        <taxon>Burkholderiales</taxon>
        <taxon>Comamonadaceae</taxon>
        <taxon>Comamonas</taxon>
    </lineage>
</organism>
<dbReference type="Proteomes" id="UP000028782">
    <property type="component" value="Chromosome"/>
</dbReference>
<evidence type="ECO:0000256" key="2">
    <source>
        <dbReference type="ARBA" id="ARBA00022729"/>
    </source>
</evidence>
<evidence type="ECO:0000256" key="3">
    <source>
        <dbReference type="SAM" id="MobiDB-lite"/>
    </source>
</evidence>
<feature type="region of interest" description="Disordered" evidence="3">
    <location>
        <begin position="637"/>
        <end position="659"/>
    </location>
</feature>
<gene>
    <name evidence="6" type="ORF">O987_25365</name>
</gene>
<evidence type="ECO:0000313" key="6">
    <source>
        <dbReference type="EMBL" id="AIJ49142.1"/>
    </source>
</evidence>
<dbReference type="HOGENOM" id="CLU_019016_0_0_4"/>
<comment type="similarity">
    <text evidence="1">Belongs to the transglycosylase Slt family.</text>
</comment>
<dbReference type="Pfam" id="PF01464">
    <property type="entry name" value="SLT"/>
    <property type="match status" value="1"/>
</dbReference>
<dbReference type="GO" id="GO:0004553">
    <property type="term" value="F:hydrolase activity, hydrolyzing O-glycosyl compounds"/>
    <property type="evidence" value="ECO:0007669"/>
    <property type="project" value="InterPro"/>
</dbReference>
<evidence type="ECO:0000256" key="1">
    <source>
        <dbReference type="ARBA" id="ARBA00007734"/>
    </source>
</evidence>
<proteinExistence type="inferred from homology"/>
<dbReference type="Gene3D" id="1.10.530.10">
    <property type="match status" value="1"/>
</dbReference>
<dbReference type="CDD" id="cd13401">
    <property type="entry name" value="Slt70-like"/>
    <property type="match status" value="1"/>
</dbReference>
<dbReference type="RefSeq" id="WP_003050943.1">
    <property type="nucleotide sequence ID" value="NZ_CP006704.1"/>
</dbReference>
<dbReference type="InterPro" id="IPR023346">
    <property type="entry name" value="Lysozyme-like_dom_sf"/>
</dbReference>
<dbReference type="InterPro" id="IPR008939">
    <property type="entry name" value="Lytic_TGlycosylase_superhlx_U"/>
</dbReference>
<dbReference type="PANTHER" id="PTHR37423:SF5">
    <property type="entry name" value="SOLUBLE LYTIC MUREIN TRANSGLYCOSYLASE"/>
    <property type="match status" value="1"/>
</dbReference>
<dbReference type="GO" id="GO:0042597">
    <property type="term" value="C:periplasmic space"/>
    <property type="evidence" value="ECO:0007669"/>
    <property type="project" value="InterPro"/>
</dbReference>
<sequence length="659" mass="72754">MHWLKILTPLCAASLLTVAAPFAQAQNPGDAVLLDMQKAFRSRNQAALTQLLPQAAGHPLEPWAAYWELKNRLETASPDEIQGFLNRYAGTYQEDRLRNDWLLLLGKQRDWSTFSQVYPRFRMRDDKSVTCYALLADALQGRGAPNVGQQVRDLWMAQKDADDGCTTAAGQLYASKLITDADVWRRARVATEANRQKAARDAVAIVAPEAADQVAQVFASPAKYLSGQSKARGRERKELALLALIRMAASDPDAAATQIDGGWGAQLNGEERNWAWAVVGKQAAFKLSPDANGYFGKVRRNEDLSDDLLGWKARAALRAGDWKAVRRAIDAMGPERTDPTWAYWKARAMLAGRPNAEEKAEARQLLEDTAGNGSFYEQLALEEIGQRITVPPAPAPLTAQEKAAVRSNPGLNRGLYAIGMGLRSEGVREWNYSTNLHQPGGMEDRELYAAADLACERQVWDRCINTSERTKTFADWKQRFPMPYHDTVLAKSRNIGLDPAYVYGLIRQESRFIMDARSGVGASGLMQVMPATARWTARKIGMTGFTPDMINDRDTNITIGTSYLKLALDDFEGSMALAAAGYNAGPGRPRNWRNGPTLDAAIWAENVPFSETRDYVKKVLSNTTSYAALITGQPQSLKSRLGTIGPRPANDPETMKDLP</sequence>
<feature type="chain" id="PRO_5001716215" evidence="4">
    <location>
        <begin position="26"/>
        <end position="659"/>
    </location>
</feature>
<evidence type="ECO:0000313" key="7">
    <source>
        <dbReference type="Proteomes" id="UP000028782"/>
    </source>
</evidence>
<dbReference type="SUPFAM" id="SSF48435">
    <property type="entry name" value="Bacterial muramidases"/>
    <property type="match status" value="1"/>
</dbReference>